<sequence>MLTTTKRVQPAYPSWPKSLVSSICLLRSASLTVGRLFLTAFKKSDSVRSGLHRTLRRLAGTVHVRSASRPAPYRLWQ</sequence>
<dbReference type="AlphaFoldDB" id="A0A1Y1WI24"/>
<dbReference type="Proteomes" id="UP000193922">
    <property type="component" value="Unassembled WGS sequence"/>
</dbReference>
<gene>
    <name evidence="1" type="ORF">DL89DRAFT_86165</name>
</gene>
<dbReference type="GeneID" id="63808825"/>
<name>A0A1Y1WI24_9FUNG</name>
<protein>
    <submittedName>
        <fullName evidence="1">Uncharacterized protein</fullName>
    </submittedName>
</protein>
<comment type="caution">
    <text evidence="1">The sequence shown here is derived from an EMBL/GenBank/DDBJ whole genome shotgun (WGS) entry which is preliminary data.</text>
</comment>
<dbReference type="RefSeq" id="XP_040746355.1">
    <property type="nucleotide sequence ID" value="XM_040892177.1"/>
</dbReference>
<accession>A0A1Y1WI24</accession>
<organism evidence="1 2">
    <name type="scientific">Linderina pennispora</name>
    <dbReference type="NCBI Taxonomy" id="61395"/>
    <lineage>
        <taxon>Eukaryota</taxon>
        <taxon>Fungi</taxon>
        <taxon>Fungi incertae sedis</taxon>
        <taxon>Zoopagomycota</taxon>
        <taxon>Kickxellomycotina</taxon>
        <taxon>Kickxellomycetes</taxon>
        <taxon>Kickxellales</taxon>
        <taxon>Kickxellaceae</taxon>
        <taxon>Linderina</taxon>
    </lineage>
</organism>
<proteinExistence type="predicted"/>
<keyword evidence="2" id="KW-1185">Reference proteome</keyword>
<dbReference type="EMBL" id="MCFD01000002">
    <property type="protein sequence ID" value="ORX73015.1"/>
    <property type="molecule type" value="Genomic_DNA"/>
</dbReference>
<evidence type="ECO:0000313" key="2">
    <source>
        <dbReference type="Proteomes" id="UP000193922"/>
    </source>
</evidence>
<evidence type="ECO:0000313" key="1">
    <source>
        <dbReference type="EMBL" id="ORX73015.1"/>
    </source>
</evidence>
<reference evidence="1 2" key="1">
    <citation type="submission" date="2016-07" db="EMBL/GenBank/DDBJ databases">
        <title>Pervasive Adenine N6-methylation of Active Genes in Fungi.</title>
        <authorList>
            <consortium name="DOE Joint Genome Institute"/>
            <person name="Mondo S.J."/>
            <person name="Dannebaum R.O."/>
            <person name="Kuo R.C."/>
            <person name="Labutti K."/>
            <person name="Haridas S."/>
            <person name="Kuo A."/>
            <person name="Salamov A."/>
            <person name="Ahrendt S.R."/>
            <person name="Lipzen A."/>
            <person name="Sullivan W."/>
            <person name="Andreopoulos W.B."/>
            <person name="Clum A."/>
            <person name="Lindquist E."/>
            <person name="Daum C."/>
            <person name="Ramamoorthy G.K."/>
            <person name="Gryganskyi A."/>
            <person name="Culley D."/>
            <person name="Magnuson J.K."/>
            <person name="James T.Y."/>
            <person name="O'Malley M.A."/>
            <person name="Stajich J.E."/>
            <person name="Spatafora J.W."/>
            <person name="Visel A."/>
            <person name="Grigoriev I.V."/>
        </authorList>
    </citation>
    <scope>NUCLEOTIDE SEQUENCE [LARGE SCALE GENOMIC DNA]</scope>
    <source>
        <strain evidence="1 2">ATCC 12442</strain>
    </source>
</reference>